<proteinExistence type="predicted"/>
<dbReference type="AlphaFoldDB" id="A0A7T7UWC8"/>
<sequence>MDTTMKYCTINLYTKLILLFILTFSVSSCMPDDERNTYRGENKVTFSLNKSQIEDQSNDYIVVKLMLVKALEKELTIDLNLQNAENTMKLDHPKVILSAGEKTATILIKPSNLLPLDESKTIQLSGITSDSQITVENTAFEYRKGIDIPVLTKRQKELLEIYRKKGLNLYPFIGVVEVEGNASFPAGGSIEPFTEGFQEKIIGKTIIALSDNATEDKPLLKMQRNAMGIQNLLQKLYRKMTIENAYYIDPNGAPNFHMLKDIKENGLSYYSMMENMEKYDFIVSLDNITLDFNSDKIQFVSQRLNEFQSDTEILAVNFNYSFTLWTSLHKRIKQDISLQDIGLEDIDGTINPYYYMNYRTIDKDDNERGNWKPAKAVINKKDNTLHFSFPMDFYNSDDYMLTNVIYKGKNIVQ</sequence>
<evidence type="ECO:0000313" key="2">
    <source>
        <dbReference type="Proteomes" id="UP000595426"/>
    </source>
</evidence>
<dbReference type="GeneID" id="93131734"/>
<dbReference type="Pfam" id="PF16283">
    <property type="entry name" value="DUF4929"/>
    <property type="match status" value="1"/>
</dbReference>
<dbReference type="RefSeq" id="WP_078674623.1">
    <property type="nucleotide sequence ID" value="NZ_CBCSDR010000005.1"/>
</dbReference>
<keyword evidence="2" id="KW-1185">Reference proteome</keyword>
<accession>A0A7T7UWC8</accession>
<dbReference type="OrthoDB" id="1451030at2"/>
<dbReference type="Proteomes" id="UP000595426">
    <property type="component" value="Chromosome"/>
</dbReference>
<protein>
    <submittedName>
        <fullName evidence="1">DUF4929 family protein</fullName>
    </submittedName>
</protein>
<dbReference type="InterPro" id="IPR032562">
    <property type="entry name" value="DUF4929"/>
</dbReference>
<evidence type="ECO:0000313" key="1">
    <source>
        <dbReference type="EMBL" id="QQN57420.1"/>
    </source>
</evidence>
<dbReference type="PROSITE" id="PS51257">
    <property type="entry name" value="PROKAR_LIPOPROTEIN"/>
    <property type="match status" value="1"/>
</dbReference>
<reference evidence="1 2" key="1">
    <citation type="submission" date="2020-12" db="EMBL/GenBank/DDBJ databases">
        <title>FDA dAtabase for Regulatory Grade micrObial Sequences (FDA-ARGOS): Supporting development and validation of Infectious Disease Dx tests.</title>
        <authorList>
            <person name="Kerrigan L."/>
            <person name="Long C."/>
            <person name="Tallon L."/>
            <person name="Sadzewicz L."/>
            <person name="Zhao X."/>
            <person name="Boylan J."/>
            <person name="Ott S."/>
            <person name="Bowen H."/>
            <person name="Vavikolanu K."/>
            <person name="Mehta A."/>
            <person name="Aluvathingal J."/>
            <person name="Nadendla S."/>
            <person name="Yan Y."/>
            <person name="Sichtig H."/>
        </authorList>
    </citation>
    <scope>NUCLEOTIDE SEQUENCE [LARGE SCALE GENOMIC DNA]</scope>
    <source>
        <strain evidence="1 2">FDAARGOS_1031</strain>
    </source>
</reference>
<organism evidence="1 2">
    <name type="scientific">Elizabethkingia bruuniana</name>
    <dbReference type="NCBI Taxonomy" id="1756149"/>
    <lineage>
        <taxon>Bacteria</taxon>
        <taxon>Pseudomonadati</taxon>
        <taxon>Bacteroidota</taxon>
        <taxon>Flavobacteriia</taxon>
        <taxon>Flavobacteriales</taxon>
        <taxon>Weeksellaceae</taxon>
        <taxon>Elizabethkingia</taxon>
    </lineage>
</organism>
<name>A0A7T7UWC8_9FLAO</name>
<dbReference type="EMBL" id="CP067018">
    <property type="protein sequence ID" value="QQN57420.1"/>
    <property type="molecule type" value="Genomic_DNA"/>
</dbReference>
<gene>
    <name evidence="1" type="ORF">I6H88_13300</name>
</gene>